<feature type="chain" id="PRO_5002432647" evidence="1">
    <location>
        <begin position="25"/>
        <end position="43"/>
    </location>
</feature>
<sequence>MPVNCLPVWTSLFLVLALPSGAGATYTADWDSLDSRTVANLVR</sequence>
<dbReference type="AlphaFoldDB" id="A0A0E9S1A0"/>
<feature type="signal peptide" evidence="1">
    <location>
        <begin position="1"/>
        <end position="24"/>
    </location>
</feature>
<dbReference type="EMBL" id="GBXM01073605">
    <property type="protein sequence ID" value="JAH34972.1"/>
    <property type="molecule type" value="Transcribed_RNA"/>
</dbReference>
<evidence type="ECO:0000313" key="2">
    <source>
        <dbReference type="EMBL" id="JAH34972.1"/>
    </source>
</evidence>
<evidence type="ECO:0000256" key="1">
    <source>
        <dbReference type="SAM" id="SignalP"/>
    </source>
</evidence>
<reference evidence="2" key="2">
    <citation type="journal article" date="2015" name="Fish Shellfish Immunol.">
        <title>Early steps in the European eel (Anguilla anguilla)-Vibrio vulnificus interaction in the gills: Role of the RtxA13 toxin.</title>
        <authorList>
            <person name="Callol A."/>
            <person name="Pajuelo D."/>
            <person name="Ebbesson L."/>
            <person name="Teles M."/>
            <person name="MacKenzie S."/>
            <person name="Amaro C."/>
        </authorList>
    </citation>
    <scope>NUCLEOTIDE SEQUENCE</scope>
</reference>
<proteinExistence type="predicted"/>
<name>A0A0E9S1A0_ANGAN</name>
<reference evidence="2" key="1">
    <citation type="submission" date="2014-11" db="EMBL/GenBank/DDBJ databases">
        <authorList>
            <person name="Amaro Gonzalez C."/>
        </authorList>
    </citation>
    <scope>NUCLEOTIDE SEQUENCE</scope>
</reference>
<keyword evidence="1" id="KW-0732">Signal</keyword>
<accession>A0A0E9S1A0</accession>
<organism evidence="2">
    <name type="scientific">Anguilla anguilla</name>
    <name type="common">European freshwater eel</name>
    <name type="synonym">Muraena anguilla</name>
    <dbReference type="NCBI Taxonomy" id="7936"/>
    <lineage>
        <taxon>Eukaryota</taxon>
        <taxon>Metazoa</taxon>
        <taxon>Chordata</taxon>
        <taxon>Craniata</taxon>
        <taxon>Vertebrata</taxon>
        <taxon>Euteleostomi</taxon>
        <taxon>Actinopterygii</taxon>
        <taxon>Neopterygii</taxon>
        <taxon>Teleostei</taxon>
        <taxon>Anguilliformes</taxon>
        <taxon>Anguillidae</taxon>
        <taxon>Anguilla</taxon>
    </lineage>
</organism>
<protein>
    <submittedName>
        <fullName evidence="2">Uncharacterized protein</fullName>
    </submittedName>
</protein>